<dbReference type="PANTHER" id="PTHR42693:SF33">
    <property type="entry name" value="ARYLSULFATASE"/>
    <property type="match status" value="1"/>
</dbReference>
<evidence type="ECO:0000256" key="3">
    <source>
        <dbReference type="ARBA" id="ARBA00022801"/>
    </source>
</evidence>
<evidence type="ECO:0000256" key="1">
    <source>
        <dbReference type="ARBA" id="ARBA00008779"/>
    </source>
</evidence>
<evidence type="ECO:0000313" key="8">
    <source>
        <dbReference type="Proteomes" id="UP000317977"/>
    </source>
</evidence>
<keyword evidence="4" id="KW-0106">Calcium</keyword>
<evidence type="ECO:0000259" key="6">
    <source>
        <dbReference type="Pfam" id="PF00884"/>
    </source>
</evidence>
<organism evidence="7 8">
    <name type="scientific">Rubripirellula reticaptiva</name>
    <dbReference type="NCBI Taxonomy" id="2528013"/>
    <lineage>
        <taxon>Bacteria</taxon>
        <taxon>Pseudomonadati</taxon>
        <taxon>Planctomycetota</taxon>
        <taxon>Planctomycetia</taxon>
        <taxon>Pirellulales</taxon>
        <taxon>Pirellulaceae</taxon>
        <taxon>Rubripirellula</taxon>
    </lineage>
</organism>
<dbReference type="CDD" id="cd16026">
    <property type="entry name" value="GALNS_like"/>
    <property type="match status" value="1"/>
</dbReference>
<dbReference type="GO" id="GO:0004065">
    <property type="term" value="F:arylsulfatase activity"/>
    <property type="evidence" value="ECO:0007669"/>
    <property type="project" value="UniProtKB-EC"/>
</dbReference>
<accession>A0A5C6EHF9</accession>
<dbReference type="OrthoDB" id="9783154at2"/>
<keyword evidence="5" id="KW-0732">Signal</keyword>
<gene>
    <name evidence="7" type="primary">atsA_78</name>
    <name evidence="7" type="ORF">Poly59_48240</name>
</gene>
<dbReference type="GO" id="GO:0046872">
    <property type="term" value="F:metal ion binding"/>
    <property type="evidence" value="ECO:0007669"/>
    <property type="project" value="UniProtKB-KW"/>
</dbReference>
<proteinExistence type="inferred from homology"/>
<dbReference type="RefSeq" id="WP_146536414.1">
    <property type="nucleotide sequence ID" value="NZ_SJPX01000005.1"/>
</dbReference>
<evidence type="ECO:0000256" key="4">
    <source>
        <dbReference type="ARBA" id="ARBA00022837"/>
    </source>
</evidence>
<dbReference type="Gene3D" id="3.30.1120.10">
    <property type="match status" value="1"/>
</dbReference>
<dbReference type="Pfam" id="PF00884">
    <property type="entry name" value="Sulfatase"/>
    <property type="match status" value="1"/>
</dbReference>
<dbReference type="SUPFAM" id="SSF53649">
    <property type="entry name" value="Alkaline phosphatase-like"/>
    <property type="match status" value="1"/>
</dbReference>
<comment type="similarity">
    <text evidence="1">Belongs to the sulfatase family.</text>
</comment>
<feature type="domain" description="Sulfatase N-terminal" evidence="6">
    <location>
        <begin position="37"/>
        <end position="362"/>
    </location>
</feature>
<dbReference type="Gene3D" id="3.40.720.10">
    <property type="entry name" value="Alkaline Phosphatase, subunit A"/>
    <property type="match status" value="1"/>
</dbReference>
<keyword evidence="8" id="KW-1185">Reference proteome</keyword>
<evidence type="ECO:0000256" key="5">
    <source>
        <dbReference type="SAM" id="SignalP"/>
    </source>
</evidence>
<dbReference type="InterPro" id="IPR050738">
    <property type="entry name" value="Sulfatase"/>
</dbReference>
<comment type="caution">
    <text evidence="7">The sequence shown here is derived from an EMBL/GenBank/DDBJ whole genome shotgun (WGS) entry which is preliminary data.</text>
</comment>
<sequence length="466" mass="51871" precursor="true">MRCCFRFLWFAFFTSSILCLTRATAQPSVASDPPRLNLLVIMADDLGYGDLGCYGSSVHRTPHIDRLADEGMRFTDFYVTSSVCTPTRAAFLTGRLPRRCGSPGVLWPTSTEDALPNVEVTLAELLQDAGYATHLSGKWHLGHGKPEHLPQAHGFDHWYGMPYPNDMTAGHPQETRRREAWPPMPMMLDGEIVEQPINVNLLTQQYTADAVNFISKHHDRPFFLFLAHAMPHAIIGASPDFVSKSQNGLYGDSIEEIDWSTGEVMRALKAFGIDDTTLVLFTSDNGATHHVAHQPDEVQRWFCADMTSGSNAPLRGGKQATFEGGVRVPGIFRLPGVIAPGKVESSPAIITDILPTMLDYLKIPLPAERVYDGRTIRPVLESLGSRDETDFIFGGNEATGIRSGKWKLQLPKQPSWMLPKLESDQPLLFDLNVDIGESNNIAEQHPEIVKQLLRKMQTYEAETETR</sequence>
<dbReference type="InterPro" id="IPR024607">
    <property type="entry name" value="Sulfatase_CS"/>
</dbReference>
<dbReference type="EC" id="3.1.6.1" evidence="7"/>
<name>A0A5C6EHF9_9BACT</name>
<dbReference type="Proteomes" id="UP000317977">
    <property type="component" value="Unassembled WGS sequence"/>
</dbReference>
<evidence type="ECO:0000256" key="2">
    <source>
        <dbReference type="ARBA" id="ARBA00022723"/>
    </source>
</evidence>
<dbReference type="AlphaFoldDB" id="A0A5C6EHF9"/>
<dbReference type="InterPro" id="IPR000917">
    <property type="entry name" value="Sulfatase_N"/>
</dbReference>
<dbReference type="InterPro" id="IPR017850">
    <property type="entry name" value="Alkaline_phosphatase_core_sf"/>
</dbReference>
<feature type="chain" id="PRO_5022908836" evidence="5">
    <location>
        <begin position="26"/>
        <end position="466"/>
    </location>
</feature>
<feature type="signal peptide" evidence="5">
    <location>
        <begin position="1"/>
        <end position="25"/>
    </location>
</feature>
<keyword evidence="2" id="KW-0479">Metal-binding</keyword>
<reference evidence="7 8" key="1">
    <citation type="submission" date="2019-02" db="EMBL/GenBank/DDBJ databases">
        <title>Deep-cultivation of Planctomycetes and their phenomic and genomic characterization uncovers novel biology.</title>
        <authorList>
            <person name="Wiegand S."/>
            <person name="Jogler M."/>
            <person name="Boedeker C."/>
            <person name="Pinto D."/>
            <person name="Vollmers J."/>
            <person name="Rivas-Marin E."/>
            <person name="Kohn T."/>
            <person name="Peeters S.H."/>
            <person name="Heuer A."/>
            <person name="Rast P."/>
            <person name="Oberbeckmann S."/>
            <person name="Bunk B."/>
            <person name="Jeske O."/>
            <person name="Meyerdierks A."/>
            <person name="Storesund J.E."/>
            <person name="Kallscheuer N."/>
            <person name="Luecker S."/>
            <person name="Lage O.M."/>
            <person name="Pohl T."/>
            <person name="Merkel B.J."/>
            <person name="Hornburger P."/>
            <person name="Mueller R.-W."/>
            <person name="Bruemmer F."/>
            <person name="Labrenz M."/>
            <person name="Spormann A.M."/>
            <person name="Op Den Camp H."/>
            <person name="Overmann J."/>
            <person name="Amann R."/>
            <person name="Jetten M.S.M."/>
            <person name="Mascher T."/>
            <person name="Medema M.H."/>
            <person name="Devos D.P."/>
            <person name="Kaster A.-K."/>
            <person name="Ovreas L."/>
            <person name="Rohde M."/>
            <person name="Galperin M.Y."/>
            <person name="Jogler C."/>
        </authorList>
    </citation>
    <scope>NUCLEOTIDE SEQUENCE [LARGE SCALE GENOMIC DNA]</scope>
    <source>
        <strain evidence="7 8">Poly59</strain>
    </source>
</reference>
<keyword evidence="3 7" id="KW-0378">Hydrolase</keyword>
<protein>
    <submittedName>
        <fullName evidence="7">Arylsulfatase</fullName>
        <ecNumber evidence="7">3.1.6.1</ecNumber>
    </submittedName>
</protein>
<evidence type="ECO:0000313" key="7">
    <source>
        <dbReference type="EMBL" id="TWU47980.1"/>
    </source>
</evidence>
<dbReference type="EMBL" id="SJPX01000005">
    <property type="protein sequence ID" value="TWU47980.1"/>
    <property type="molecule type" value="Genomic_DNA"/>
</dbReference>
<dbReference type="PROSITE" id="PS00523">
    <property type="entry name" value="SULFATASE_1"/>
    <property type="match status" value="1"/>
</dbReference>
<dbReference type="PROSITE" id="PS00149">
    <property type="entry name" value="SULFATASE_2"/>
    <property type="match status" value="1"/>
</dbReference>
<dbReference type="PANTHER" id="PTHR42693">
    <property type="entry name" value="ARYLSULFATASE FAMILY MEMBER"/>
    <property type="match status" value="1"/>
</dbReference>